<comment type="similarity">
    <text evidence="1">Belongs to the NAD(P)-dependent epimerase/dehydratase family.</text>
</comment>
<dbReference type="OrthoDB" id="1713649at2759"/>
<evidence type="ECO:0000256" key="2">
    <source>
        <dbReference type="ARBA" id="ARBA00023027"/>
    </source>
</evidence>
<dbReference type="Gene3D" id="3.40.50.720">
    <property type="entry name" value="NAD(P)-binding Rossmann-like Domain"/>
    <property type="match status" value="1"/>
</dbReference>
<dbReference type="GO" id="GO:0016853">
    <property type="term" value="F:isomerase activity"/>
    <property type="evidence" value="ECO:0007669"/>
    <property type="project" value="UniProtKB-KW"/>
</dbReference>
<dbReference type="SUPFAM" id="SSF51735">
    <property type="entry name" value="NAD(P)-binding Rossmann-fold domains"/>
    <property type="match status" value="1"/>
</dbReference>
<keyword evidence="5" id="KW-1185">Reference proteome</keyword>
<dbReference type="AlphaFoldDB" id="A0A811MCP2"/>
<gene>
    <name evidence="4" type="ORF">NCGR_LOCUS2356</name>
</gene>
<dbReference type="PANTHER" id="PTHR43574">
    <property type="entry name" value="EPIMERASE-RELATED"/>
    <property type="match status" value="1"/>
</dbReference>
<dbReference type="InterPro" id="IPR036291">
    <property type="entry name" value="NAD(P)-bd_dom_sf"/>
</dbReference>
<organism evidence="4 5">
    <name type="scientific">Miscanthus lutarioriparius</name>
    <dbReference type="NCBI Taxonomy" id="422564"/>
    <lineage>
        <taxon>Eukaryota</taxon>
        <taxon>Viridiplantae</taxon>
        <taxon>Streptophyta</taxon>
        <taxon>Embryophyta</taxon>
        <taxon>Tracheophyta</taxon>
        <taxon>Spermatophyta</taxon>
        <taxon>Magnoliopsida</taxon>
        <taxon>Liliopsida</taxon>
        <taxon>Poales</taxon>
        <taxon>Poaceae</taxon>
        <taxon>PACMAD clade</taxon>
        <taxon>Panicoideae</taxon>
        <taxon>Andropogonodae</taxon>
        <taxon>Andropogoneae</taxon>
        <taxon>Saccharinae</taxon>
        <taxon>Miscanthus</taxon>
    </lineage>
</organism>
<evidence type="ECO:0000256" key="3">
    <source>
        <dbReference type="ARBA" id="ARBA00023235"/>
    </source>
</evidence>
<comment type="caution">
    <text evidence="4">The sequence shown here is derived from an EMBL/GenBank/DDBJ whole genome shotgun (WGS) entry which is preliminary data.</text>
</comment>
<accession>A0A811MCP2</accession>
<protein>
    <submittedName>
        <fullName evidence="4">Uncharacterized protein</fullName>
    </submittedName>
</protein>
<dbReference type="Proteomes" id="UP000604825">
    <property type="component" value="Unassembled WGS sequence"/>
</dbReference>
<name>A0A811MCP2_9POAL</name>
<dbReference type="PRINTS" id="PR01713">
    <property type="entry name" value="NUCEPIMERASE"/>
</dbReference>
<reference evidence="4" key="1">
    <citation type="submission" date="2020-10" db="EMBL/GenBank/DDBJ databases">
        <authorList>
            <person name="Han B."/>
            <person name="Lu T."/>
            <person name="Zhao Q."/>
            <person name="Huang X."/>
            <person name="Zhao Y."/>
        </authorList>
    </citation>
    <scope>NUCLEOTIDE SEQUENCE</scope>
</reference>
<evidence type="ECO:0000313" key="5">
    <source>
        <dbReference type="Proteomes" id="UP000604825"/>
    </source>
</evidence>
<evidence type="ECO:0000313" key="4">
    <source>
        <dbReference type="EMBL" id="CAD6204362.1"/>
    </source>
</evidence>
<dbReference type="EMBL" id="CAJGYO010000001">
    <property type="protein sequence ID" value="CAD6204362.1"/>
    <property type="molecule type" value="Genomic_DNA"/>
</dbReference>
<keyword evidence="3" id="KW-0413">Isomerase</keyword>
<evidence type="ECO:0000256" key="1">
    <source>
        <dbReference type="ARBA" id="ARBA00007637"/>
    </source>
</evidence>
<proteinExistence type="inferred from homology"/>
<sequence length="140" mass="15326">MAYFSFGCSIIVSDPITLFLTADGADARRDFTYTDDVVRGCLSALNMAGKSTGSKSGKKRRPAPLYVYKLGNTSPVGVTRMVAILEKLLGKKVHRRIVTMPTNGGVPFAHANVCHAARDFSYRPATSLEVGLCRFVDWFM</sequence>
<keyword evidence="2" id="KW-0520">NAD</keyword>